<dbReference type="AlphaFoldDB" id="A0A6M1L769"/>
<comment type="caution">
    <text evidence="1">The sequence shown here is derived from an EMBL/GenBank/DDBJ whole genome shotgun (WGS) entry which is preliminary data.</text>
</comment>
<sequence length="91" mass="9915">MFRLETDPDGIGRSVAEQLRDVPKSTRRALCAAACEAALSRTGVTYSVLHETVKKIRKGDVLKSGRDAVTAIVCELDVVAWDLADMAARRI</sequence>
<dbReference type="RefSeq" id="WP_164446632.1">
    <property type="nucleotide sequence ID" value="NZ_SAIY01000002.1"/>
</dbReference>
<gene>
    <name evidence="1" type="ORF">ENC19_08845</name>
</gene>
<evidence type="ECO:0000313" key="2">
    <source>
        <dbReference type="Proteomes" id="UP000478148"/>
    </source>
</evidence>
<protein>
    <submittedName>
        <fullName evidence="1">Uncharacterized protein</fullName>
    </submittedName>
</protein>
<keyword evidence="2" id="KW-1185">Reference proteome</keyword>
<accession>A0A6M1L769</accession>
<dbReference type="EMBL" id="SAIY01000002">
    <property type="protein sequence ID" value="NGM12753.1"/>
    <property type="molecule type" value="Genomic_DNA"/>
</dbReference>
<dbReference type="Proteomes" id="UP000478148">
    <property type="component" value="Unassembled WGS sequence"/>
</dbReference>
<reference evidence="1 2" key="1">
    <citation type="submission" date="2020-02" db="EMBL/GenBank/DDBJ databases">
        <title>Draft Genome Sequence of Verrucosispora sp. Strain CWR15, Isolated from Gulf of Mexico Sponge.</title>
        <authorList>
            <person name="Kennedy S.J."/>
            <person name="Cella E."/>
            <person name="Azarian T."/>
            <person name="Baker B.J."/>
            <person name="Shaw L.N."/>
        </authorList>
    </citation>
    <scope>NUCLEOTIDE SEQUENCE [LARGE SCALE GENOMIC DNA]</scope>
    <source>
        <strain evidence="1 2">CWR15</strain>
    </source>
</reference>
<organism evidence="1 2">
    <name type="scientific">Verrucosispora sioxanthis</name>
    <dbReference type="NCBI Taxonomy" id="2499994"/>
    <lineage>
        <taxon>Bacteria</taxon>
        <taxon>Bacillati</taxon>
        <taxon>Actinomycetota</taxon>
        <taxon>Actinomycetes</taxon>
        <taxon>Micromonosporales</taxon>
        <taxon>Micromonosporaceae</taxon>
        <taxon>Micromonospora</taxon>
    </lineage>
</organism>
<name>A0A6M1L769_9ACTN</name>
<proteinExistence type="predicted"/>
<evidence type="ECO:0000313" key="1">
    <source>
        <dbReference type="EMBL" id="NGM12753.1"/>
    </source>
</evidence>